<dbReference type="Proteomes" id="UP001143856">
    <property type="component" value="Unassembled WGS sequence"/>
</dbReference>
<name>A0ACC1NZ02_9PEZI</name>
<reference evidence="1" key="1">
    <citation type="submission" date="2022-10" db="EMBL/GenBank/DDBJ databases">
        <title>Genome Sequence of Xylaria curta.</title>
        <authorList>
            <person name="Buettner E."/>
        </authorList>
    </citation>
    <scope>NUCLEOTIDE SEQUENCE</scope>
    <source>
        <strain evidence="1">Babe10</strain>
    </source>
</reference>
<comment type="caution">
    <text evidence="1">The sequence shown here is derived from an EMBL/GenBank/DDBJ whole genome shotgun (WGS) entry which is preliminary data.</text>
</comment>
<organism evidence="1 2">
    <name type="scientific">Xylaria curta</name>
    <dbReference type="NCBI Taxonomy" id="42375"/>
    <lineage>
        <taxon>Eukaryota</taxon>
        <taxon>Fungi</taxon>
        <taxon>Dikarya</taxon>
        <taxon>Ascomycota</taxon>
        <taxon>Pezizomycotina</taxon>
        <taxon>Sordariomycetes</taxon>
        <taxon>Xylariomycetidae</taxon>
        <taxon>Xylariales</taxon>
        <taxon>Xylariaceae</taxon>
        <taxon>Xylaria</taxon>
    </lineage>
</organism>
<evidence type="ECO:0000313" key="1">
    <source>
        <dbReference type="EMBL" id="KAJ2984137.1"/>
    </source>
</evidence>
<proteinExistence type="predicted"/>
<accession>A0ACC1NZ02</accession>
<dbReference type="EMBL" id="JAPDGR010001325">
    <property type="protein sequence ID" value="KAJ2984137.1"/>
    <property type="molecule type" value="Genomic_DNA"/>
</dbReference>
<sequence>MAARAQYRGTPSWNARKLRAFLRRYHASLRQYRYFRLSKVRPQEVTTNPQPIESFYNTAFWGERFPGKYLTSSSTSFLSIGQQHHVRKVLGVALVESDPKVFSPWTGYLQQLVYHDQKDFYPMKERYNKRRYIDYGSRNLFGNFPGTPLDIGSQRILTSKQFHHIEDAYEILKASANNNDQRHQVLCIDQMLHHCRMQDIDLPRYVDFLRYVSPTPGESRKAKRRQDPEVDLPKKKQRSS</sequence>
<evidence type="ECO:0000313" key="2">
    <source>
        <dbReference type="Proteomes" id="UP001143856"/>
    </source>
</evidence>
<keyword evidence="2" id="KW-1185">Reference proteome</keyword>
<gene>
    <name evidence="1" type="ORF">NUW58_g6134</name>
</gene>
<protein>
    <submittedName>
        <fullName evidence="1">Uncharacterized protein</fullName>
    </submittedName>
</protein>